<dbReference type="Proteomes" id="UP000660262">
    <property type="component" value="Unassembled WGS sequence"/>
</dbReference>
<evidence type="ECO:0000256" key="1">
    <source>
        <dbReference type="SAM" id="Coils"/>
    </source>
</evidence>
<gene>
    <name evidence="3" type="ORF">PPROV_000481100</name>
</gene>
<evidence type="ECO:0000313" key="3">
    <source>
        <dbReference type="EMBL" id="GHP06064.1"/>
    </source>
</evidence>
<comment type="caution">
    <text evidence="3">The sequence shown here is derived from an EMBL/GenBank/DDBJ whole genome shotgun (WGS) entry which is preliminary data.</text>
</comment>
<feature type="compositionally biased region" description="Low complexity" evidence="2">
    <location>
        <begin position="132"/>
        <end position="144"/>
    </location>
</feature>
<evidence type="ECO:0000313" key="4">
    <source>
        <dbReference type="Proteomes" id="UP000660262"/>
    </source>
</evidence>
<proteinExistence type="predicted"/>
<name>A0A830HG29_9CHLO</name>
<feature type="region of interest" description="Disordered" evidence="2">
    <location>
        <begin position="20"/>
        <end position="212"/>
    </location>
</feature>
<keyword evidence="1" id="KW-0175">Coiled coil</keyword>
<dbReference type="EMBL" id="BNJQ01000011">
    <property type="protein sequence ID" value="GHP06064.1"/>
    <property type="molecule type" value="Genomic_DNA"/>
</dbReference>
<feature type="compositionally biased region" description="Low complexity" evidence="2">
    <location>
        <begin position="53"/>
        <end position="67"/>
    </location>
</feature>
<keyword evidence="4" id="KW-1185">Reference proteome</keyword>
<sequence>MPTPTDRRAAFPYTFAAAEASSYAMRRKPPPPHASSSVRLKTPPTFLHHEVDASSSSTSSLDAWASGDSDDSESERDQAPHRRVPPGMADGEFTWKRASPSSISPRLAAKLDRLKRPTSSSAAKIRERKKTTTATTESAAKVAAGKPRSTHSQNKEQTMAAAPAQQQRPPPQFTPAERRRATGTLNHSSGADARTDVPVSPDDIARPSPAEKQLAAALARLSSVDDEFAVDAPPRSAVTLRAPSLDQEDELTRREQELRAALADVGRARARLAFEEDSSRLSAAAEEELVDEERVIAKRCDDAVAALVVERARWGEQFKHFRSRVHEGMAKLQAALDAAAEKESSLEQAYTEMEEELRAECGRERSEARRRAEERLERRLAEAARAMGNGVGLAEASAAITVAPEFLRGQL</sequence>
<accession>A0A830HG29</accession>
<protein>
    <submittedName>
        <fullName evidence="3">Uncharacterized protein</fullName>
    </submittedName>
</protein>
<dbReference type="AlphaFoldDB" id="A0A830HG29"/>
<feature type="coiled-coil region" evidence="1">
    <location>
        <begin position="329"/>
        <end position="356"/>
    </location>
</feature>
<organism evidence="3 4">
    <name type="scientific">Pycnococcus provasolii</name>
    <dbReference type="NCBI Taxonomy" id="41880"/>
    <lineage>
        <taxon>Eukaryota</taxon>
        <taxon>Viridiplantae</taxon>
        <taxon>Chlorophyta</taxon>
        <taxon>Pseudoscourfieldiophyceae</taxon>
        <taxon>Pseudoscourfieldiales</taxon>
        <taxon>Pycnococcaceae</taxon>
        <taxon>Pycnococcus</taxon>
    </lineage>
</organism>
<reference evidence="3" key="1">
    <citation type="submission" date="2020-10" db="EMBL/GenBank/DDBJ databases">
        <title>Unveiling of a novel bifunctional photoreceptor, Dualchrome1, isolated from a cosmopolitan green alga.</title>
        <authorList>
            <person name="Suzuki S."/>
            <person name="Kawachi M."/>
        </authorList>
    </citation>
    <scope>NUCLEOTIDE SEQUENCE</scope>
    <source>
        <strain evidence="3">NIES 2893</strain>
    </source>
</reference>
<evidence type="ECO:0000256" key="2">
    <source>
        <dbReference type="SAM" id="MobiDB-lite"/>
    </source>
</evidence>
<feature type="compositionally biased region" description="Low complexity" evidence="2">
    <location>
        <begin position="157"/>
        <end position="167"/>
    </location>
</feature>